<dbReference type="SFLD" id="SFLDG01129">
    <property type="entry name" value="C1.5:_HAD__Beta-PGM__Phosphata"/>
    <property type="match status" value="1"/>
</dbReference>
<dbReference type="Gene3D" id="1.10.150.240">
    <property type="entry name" value="Putative phosphatase, domain 2"/>
    <property type="match status" value="1"/>
</dbReference>
<evidence type="ECO:0000256" key="1">
    <source>
        <dbReference type="ARBA" id="ARBA00008106"/>
    </source>
</evidence>
<dbReference type="EMBL" id="BMMP01000002">
    <property type="protein sequence ID" value="GGO43172.1"/>
    <property type="molecule type" value="Genomic_DNA"/>
</dbReference>
<protein>
    <submittedName>
        <fullName evidence="3">Dehalogenase</fullName>
    </submittedName>
</protein>
<accession>A0ABQ2LUE6</accession>
<dbReference type="SFLD" id="SFLDS00003">
    <property type="entry name" value="Haloacid_Dehalogenase"/>
    <property type="match status" value="1"/>
</dbReference>
<dbReference type="InterPro" id="IPR051540">
    <property type="entry name" value="S-2-haloacid_dehalogenase"/>
</dbReference>
<gene>
    <name evidence="3" type="ORF">GCM10012287_05680</name>
</gene>
<evidence type="ECO:0000313" key="3">
    <source>
        <dbReference type="EMBL" id="GGO43172.1"/>
    </source>
</evidence>
<dbReference type="CDD" id="cd02588">
    <property type="entry name" value="HAD_L2-DEX"/>
    <property type="match status" value="1"/>
</dbReference>
<dbReference type="InterPro" id="IPR023214">
    <property type="entry name" value="HAD_sf"/>
</dbReference>
<dbReference type="SUPFAM" id="SSF56784">
    <property type="entry name" value="HAD-like"/>
    <property type="match status" value="1"/>
</dbReference>
<proteinExistence type="inferred from homology"/>
<dbReference type="NCBIfam" id="TIGR01428">
    <property type="entry name" value="HAD_type_II"/>
    <property type="match status" value="1"/>
</dbReference>
<evidence type="ECO:0000313" key="4">
    <source>
        <dbReference type="Proteomes" id="UP000631535"/>
    </source>
</evidence>
<dbReference type="InterPro" id="IPR036412">
    <property type="entry name" value="HAD-like_sf"/>
</dbReference>
<dbReference type="Pfam" id="PF00702">
    <property type="entry name" value="Hydrolase"/>
    <property type="match status" value="1"/>
</dbReference>
<organism evidence="3 4">
    <name type="scientific">Streptomyces daqingensis</name>
    <dbReference type="NCBI Taxonomy" id="1472640"/>
    <lineage>
        <taxon>Bacteria</taxon>
        <taxon>Bacillati</taxon>
        <taxon>Actinomycetota</taxon>
        <taxon>Actinomycetes</taxon>
        <taxon>Kitasatosporales</taxon>
        <taxon>Streptomycetaceae</taxon>
        <taxon>Streptomyces</taxon>
    </lineage>
</organism>
<reference evidence="4" key="1">
    <citation type="journal article" date="2019" name="Int. J. Syst. Evol. Microbiol.">
        <title>The Global Catalogue of Microorganisms (GCM) 10K type strain sequencing project: providing services to taxonomists for standard genome sequencing and annotation.</title>
        <authorList>
            <consortium name="The Broad Institute Genomics Platform"/>
            <consortium name="The Broad Institute Genome Sequencing Center for Infectious Disease"/>
            <person name="Wu L."/>
            <person name="Ma J."/>
        </authorList>
    </citation>
    <scope>NUCLEOTIDE SEQUENCE [LARGE SCALE GENOMIC DNA]</scope>
    <source>
        <strain evidence="4">CGMCC 4.7178</strain>
    </source>
</reference>
<dbReference type="InterPro" id="IPR006328">
    <property type="entry name" value="2-HAD"/>
</dbReference>
<dbReference type="PANTHER" id="PTHR43316">
    <property type="entry name" value="HYDROLASE, HALOACID DELAHOGENASE-RELATED"/>
    <property type="match status" value="1"/>
</dbReference>
<dbReference type="InterPro" id="IPR006439">
    <property type="entry name" value="HAD-SF_hydro_IA"/>
</dbReference>
<comment type="caution">
    <text evidence="3">The sequence shown here is derived from an EMBL/GenBank/DDBJ whole genome shotgun (WGS) entry which is preliminary data.</text>
</comment>
<dbReference type="Gene3D" id="3.40.50.1000">
    <property type="entry name" value="HAD superfamily/HAD-like"/>
    <property type="match status" value="1"/>
</dbReference>
<evidence type="ECO:0000256" key="2">
    <source>
        <dbReference type="ARBA" id="ARBA00022801"/>
    </source>
</evidence>
<name>A0ABQ2LUE6_9ACTN</name>
<dbReference type="PRINTS" id="PR00413">
    <property type="entry name" value="HADHALOGNASE"/>
</dbReference>
<sequence length="224" mass="23982">MRAVVLDVNETLSDFAPLRRRFEDAGAPGELMPLWFAGVLRDGFALTAAGGYAHFADLARDGLRDLLARTGDPPGDVDGAAEHILGGLARLEVHPDVPEGVHVLKEAGHRLVTMTNGDARLTEGLLERAGIRGQFDAVLGVSGPRRWKPAAEAYHYAVRSVDVRPGEALMAAVHPWDVDGAQRAGLRGAWLRRGSIRYPESMSQPARVAEDLADLARSLSGPAA</sequence>
<dbReference type="Proteomes" id="UP000631535">
    <property type="component" value="Unassembled WGS sequence"/>
</dbReference>
<dbReference type="PANTHER" id="PTHR43316:SF3">
    <property type="entry name" value="HALOACID DEHALOGENASE, TYPE II (AFU_ORTHOLOGUE AFUA_2G07750)-RELATED"/>
    <property type="match status" value="1"/>
</dbReference>
<comment type="similarity">
    <text evidence="1">Belongs to the HAD-like hydrolase superfamily. S-2-haloalkanoic acid dehalogenase family.</text>
</comment>
<keyword evidence="2" id="KW-0378">Hydrolase</keyword>
<keyword evidence="4" id="KW-1185">Reference proteome</keyword>
<dbReference type="InterPro" id="IPR023198">
    <property type="entry name" value="PGP-like_dom2"/>
</dbReference>